<accession>A0A1B4V3U5</accession>
<dbReference type="EMBL" id="AP014936">
    <property type="protein sequence ID" value="BAU48219.1"/>
    <property type="molecule type" value="Genomic_DNA"/>
</dbReference>
<comment type="similarity">
    <text evidence="2">Belongs to the SdhE FAD assembly factor family.</text>
</comment>
<evidence type="ECO:0000256" key="1">
    <source>
        <dbReference type="ARBA" id="ARBA00004496"/>
    </source>
</evidence>
<dbReference type="RefSeq" id="WP_096460757.1">
    <property type="nucleotide sequence ID" value="NZ_AP014936.1"/>
</dbReference>
<dbReference type="AlphaFoldDB" id="A0A1B4V3U5"/>
<dbReference type="InterPro" id="IPR005631">
    <property type="entry name" value="SDH"/>
</dbReference>
<sequence length="79" mass="9537">MTDPADLARLRWRCRRGLLELDVLFKNFLERRYGELDETERAAFDRLLDRPDQQLLAWFYGQQNPDDDELARLVRKIRG</sequence>
<reference evidence="6 7" key="1">
    <citation type="submission" date="2015-08" db="EMBL/GenBank/DDBJ databases">
        <title>Complete genome sequence of Sulfurifustis variabilis.</title>
        <authorList>
            <person name="Miura A."/>
            <person name="Kojima H."/>
            <person name="Fukui M."/>
        </authorList>
    </citation>
    <scope>NUCLEOTIDE SEQUENCE [LARGE SCALE GENOMIC DNA]</scope>
    <source>
        <strain evidence="7">skN76</strain>
    </source>
</reference>
<evidence type="ECO:0000256" key="2">
    <source>
        <dbReference type="ARBA" id="ARBA00008571"/>
    </source>
</evidence>
<protein>
    <recommendedName>
        <fullName evidence="3">FAD assembly factor SdhE</fullName>
    </recommendedName>
</protein>
<organism evidence="6 7">
    <name type="scientific">Sulfurifustis variabilis</name>
    <dbReference type="NCBI Taxonomy" id="1675686"/>
    <lineage>
        <taxon>Bacteria</taxon>
        <taxon>Pseudomonadati</taxon>
        <taxon>Pseudomonadota</taxon>
        <taxon>Gammaproteobacteria</taxon>
        <taxon>Acidiferrobacterales</taxon>
        <taxon>Acidiferrobacteraceae</taxon>
        <taxon>Sulfurifustis</taxon>
    </lineage>
</organism>
<dbReference type="SUPFAM" id="SSF109910">
    <property type="entry name" value="YgfY-like"/>
    <property type="match status" value="1"/>
</dbReference>
<evidence type="ECO:0000313" key="7">
    <source>
        <dbReference type="Proteomes" id="UP000218899"/>
    </source>
</evidence>
<dbReference type="Pfam" id="PF03937">
    <property type="entry name" value="Sdh5"/>
    <property type="match status" value="1"/>
</dbReference>
<evidence type="ECO:0000256" key="3">
    <source>
        <dbReference type="ARBA" id="ARBA00019418"/>
    </source>
</evidence>
<dbReference type="InterPro" id="IPR036714">
    <property type="entry name" value="SDH_sf"/>
</dbReference>
<gene>
    <name evidence="6" type="ORF">SVA_1659</name>
</gene>
<proteinExistence type="inferred from homology"/>
<name>A0A1B4V3U5_9GAMM</name>
<keyword evidence="4" id="KW-0963">Cytoplasm</keyword>
<dbReference type="InterPro" id="IPR050531">
    <property type="entry name" value="SdhE_FAD_assembly_factor"/>
</dbReference>
<evidence type="ECO:0000256" key="5">
    <source>
        <dbReference type="ARBA" id="ARBA00023186"/>
    </source>
</evidence>
<dbReference type="OrthoDB" id="9180899at2"/>
<dbReference type="KEGG" id="sva:SVA_1659"/>
<dbReference type="GO" id="GO:0005737">
    <property type="term" value="C:cytoplasm"/>
    <property type="evidence" value="ECO:0007669"/>
    <property type="project" value="UniProtKB-SubCell"/>
</dbReference>
<dbReference type="PANTHER" id="PTHR39585">
    <property type="entry name" value="FAD ASSEMBLY FACTOR SDHE"/>
    <property type="match status" value="1"/>
</dbReference>
<comment type="subcellular location">
    <subcellularLocation>
        <location evidence="1">Cytoplasm</location>
    </subcellularLocation>
</comment>
<dbReference type="Proteomes" id="UP000218899">
    <property type="component" value="Chromosome"/>
</dbReference>
<dbReference type="PANTHER" id="PTHR39585:SF1">
    <property type="entry name" value="FAD ASSEMBLY FACTOR SDHE"/>
    <property type="match status" value="1"/>
</dbReference>
<keyword evidence="7" id="KW-1185">Reference proteome</keyword>
<dbReference type="GO" id="GO:0006105">
    <property type="term" value="P:succinate metabolic process"/>
    <property type="evidence" value="ECO:0007669"/>
    <property type="project" value="TreeGrafter"/>
</dbReference>
<keyword evidence="5" id="KW-0143">Chaperone</keyword>
<evidence type="ECO:0000256" key="4">
    <source>
        <dbReference type="ARBA" id="ARBA00022490"/>
    </source>
</evidence>
<dbReference type="Gene3D" id="1.10.150.250">
    <property type="entry name" value="Flavinator of succinate dehydrogenase"/>
    <property type="match status" value="1"/>
</dbReference>
<evidence type="ECO:0000313" key="6">
    <source>
        <dbReference type="EMBL" id="BAU48219.1"/>
    </source>
</evidence>